<dbReference type="Proteomes" id="UP001604277">
    <property type="component" value="Unassembled WGS sequence"/>
</dbReference>
<protein>
    <submittedName>
        <fullName evidence="1">Uncharacterized protein</fullName>
    </submittedName>
</protein>
<sequence length="123" mass="14013">MLSKIPIHRDSFTYHQFIEGDANKPSSRSGLSNLYKKAFTSSRLLVVRRISNQKVIPWMVYPTGAIRCFDTAQEARNKSSMTKTKATWQFWNNSDGAQEARNKNSMTKTKAAGLFWNNSDGVF</sequence>
<dbReference type="PANTHER" id="PTHR33984:SF2">
    <property type="entry name" value="OS02G0717600 PROTEIN"/>
    <property type="match status" value="1"/>
</dbReference>
<evidence type="ECO:0000313" key="1">
    <source>
        <dbReference type="EMBL" id="KAL2552767.1"/>
    </source>
</evidence>
<proteinExistence type="predicted"/>
<dbReference type="AlphaFoldDB" id="A0ABD1WT80"/>
<gene>
    <name evidence="1" type="ORF">Fot_06386</name>
</gene>
<organism evidence="1 2">
    <name type="scientific">Forsythia ovata</name>
    <dbReference type="NCBI Taxonomy" id="205694"/>
    <lineage>
        <taxon>Eukaryota</taxon>
        <taxon>Viridiplantae</taxon>
        <taxon>Streptophyta</taxon>
        <taxon>Embryophyta</taxon>
        <taxon>Tracheophyta</taxon>
        <taxon>Spermatophyta</taxon>
        <taxon>Magnoliopsida</taxon>
        <taxon>eudicotyledons</taxon>
        <taxon>Gunneridae</taxon>
        <taxon>Pentapetalae</taxon>
        <taxon>asterids</taxon>
        <taxon>lamiids</taxon>
        <taxon>Lamiales</taxon>
        <taxon>Oleaceae</taxon>
        <taxon>Forsythieae</taxon>
        <taxon>Forsythia</taxon>
    </lineage>
</organism>
<comment type="caution">
    <text evidence="1">The sequence shown here is derived from an EMBL/GenBank/DDBJ whole genome shotgun (WGS) entry which is preliminary data.</text>
</comment>
<keyword evidence="2" id="KW-1185">Reference proteome</keyword>
<dbReference type="EMBL" id="JBFOLJ010000002">
    <property type="protein sequence ID" value="KAL2552767.1"/>
    <property type="molecule type" value="Genomic_DNA"/>
</dbReference>
<evidence type="ECO:0000313" key="2">
    <source>
        <dbReference type="Proteomes" id="UP001604277"/>
    </source>
</evidence>
<dbReference type="PANTHER" id="PTHR33984">
    <property type="entry name" value="OS02G0717600 PROTEIN"/>
    <property type="match status" value="1"/>
</dbReference>
<name>A0ABD1WT80_9LAMI</name>
<reference evidence="2" key="1">
    <citation type="submission" date="2024-07" db="EMBL/GenBank/DDBJ databases">
        <title>Two chromosome-level genome assemblies of Korean endemic species Abeliophyllum distichum and Forsythia ovata (Oleaceae).</title>
        <authorList>
            <person name="Jang H."/>
        </authorList>
    </citation>
    <scope>NUCLEOTIDE SEQUENCE [LARGE SCALE GENOMIC DNA]</scope>
</reference>
<accession>A0ABD1WT80</accession>